<evidence type="ECO:0000256" key="2">
    <source>
        <dbReference type="ARBA" id="ARBA00022448"/>
    </source>
</evidence>
<dbReference type="GO" id="GO:0005886">
    <property type="term" value="C:plasma membrane"/>
    <property type="evidence" value="ECO:0007669"/>
    <property type="project" value="UniProtKB-SubCell"/>
</dbReference>
<sequence>MYLLGAAGMGAWGFVFFALLDTRSFGVILVATTVGLVLHGAMYGPQAAFFAELFGTRVRYSGASIGYQLASILAGGLAPLIAVALLDAWGSTLPVSLYLLGMCLLTIVAVTLAKETRGVSLTGETGVVSASATPPGEEVRVPQ</sequence>
<feature type="transmembrane region" description="Helical" evidence="4">
    <location>
        <begin position="25"/>
        <end position="44"/>
    </location>
</feature>
<evidence type="ECO:0008006" key="7">
    <source>
        <dbReference type="Google" id="ProtNLM"/>
    </source>
</evidence>
<name>A0A1I5LC54_9PSEU</name>
<feature type="transmembrane region" description="Helical" evidence="4">
    <location>
        <begin position="65"/>
        <end position="89"/>
    </location>
</feature>
<evidence type="ECO:0000256" key="1">
    <source>
        <dbReference type="ARBA" id="ARBA00004651"/>
    </source>
</evidence>
<evidence type="ECO:0000256" key="4">
    <source>
        <dbReference type="SAM" id="Phobius"/>
    </source>
</evidence>
<evidence type="ECO:0000313" key="5">
    <source>
        <dbReference type="EMBL" id="SFO94827.1"/>
    </source>
</evidence>
<keyword evidence="4" id="KW-0472">Membrane</keyword>
<proteinExistence type="predicted"/>
<reference evidence="6" key="1">
    <citation type="submission" date="2016-10" db="EMBL/GenBank/DDBJ databases">
        <authorList>
            <person name="Varghese N."/>
            <person name="Submissions S."/>
        </authorList>
    </citation>
    <scope>NUCLEOTIDE SEQUENCE [LARGE SCALE GENOMIC DNA]</scope>
    <source>
        <strain evidence="6">CGMCC 4.5579</strain>
    </source>
</reference>
<organism evidence="5 6">
    <name type="scientific">Amycolatopsis arida</name>
    <dbReference type="NCBI Taxonomy" id="587909"/>
    <lineage>
        <taxon>Bacteria</taxon>
        <taxon>Bacillati</taxon>
        <taxon>Actinomycetota</taxon>
        <taxon>Actinomycetes</taxon>
        <taxon>Pseudonocardiales</taxon>
        <taxon>Pseudonocardiaceae</taxon>
        <taxon>Amycolatopsis</taxon>
    </lineage>
</organism>
<comment type="subcellular location">
    <subcellularLocation>
        <location evidence="1">Cell membrane</location>
        <topology evidence="1">Multi-pass membrane protein</topology>
    </subcellularLocation>
</comment>
<dbReference type="Gene3D" id="1.20.1250.20">
    <property type="entry name" value="MFS general substrate transporter like domains"/>
    <property type="match status" value="1"/>
</dbReference>
<keyword evidence="3" id="KW-1003">Cell membrane</keyword>
<evidence type="ECO:0000256" key="3">
    <source>
        <dbReference type="ARBA" id="ARBA00022475"/>
    </source>
</evidence>
<gene>
    <name evidence="5" type="ORF">SAMN05421810_101489</name>
</gene>
<evidence type="ECO:0000313" key="6">
    <source>
        <dbReference type="Proteomes" id="UP000198727"/>
    </source>
</evidence>
<dbReference type="EMBL" id="FOWW01000001">
    <property type="protein sequence ID" value="SFO94827.1"/>
    <property type="molecule type" value="Genomic_DNA"/>
</dbReference>
<keyword evidence="2" id="KW-0813">Transport</keyword>
<dbReference type="AlphaFoldDB" id="A0A1I5LC54"/>
<keyword evidence="4" id="KW-0812">Transmembrane</keyword>
<keyword evidence="4" id="KW-1133">Transmembrane helix</keyword>
<dbReference type="STRING" id="587909.SAMN05421810_101489"/>
<dbReference type="SUPFAM" id="SSF103473">
    <property type="entry name" value="MFS general substrate transporter"/>
    <property type="match status" value="1"/>
</dbReference>
<dbReference type="PANTHER" id="PTHR43045">
    <property type="entry name" value="SHIKIMATE TRANSPORTER"/>
    <property type="match status" value="1"/>
</dbReference>
<accession>A0A1I5LC54</accession>
<protein>
    <recommendedName>
        <fullName evidence="7">Major Facilitator Superfamily protein</fullName>
    </recommendedName>
</protein>
<dbReference type="InterPro" id="IPR036259">
    <property type="entry name" value="MFS_trans_sf"/>
</dbReference>
<dbReference type="PANTHER" id="PTHR43045:SF1">
    <property type="entry name" value="SHIKIMATE TRANSPORTER"/>
    <property type="match status" value="1"/>
</dbReference>
<feature type="transmembrane region" description="Helical" evidence="4">
    <location>
        <begin position="95"/>
        <end position="113"/>
    </location>
</feature>
<dbReference type="Proteomes" id="UP000198727">
    <property type="component" value="Unassembled WGS sequence"/>
</dbReference>
<keyword evidence="6" id="KW-1185">Reference proteome</keyword>